<feature type="coiled-coil region" evidence="1">
    <location>
        <begin position="204"/>
        <end position="315"/>
    </location>
</feature>
<evidence type="ECO:0000256" key="1">
    <source>
        <dbReference type="SAM" id="Coils"/>
    </source>
</evidence>
<keyword evidence="1" id="KW-0175">Coiled coil</keyword>
<gene>
    <name evidence="3" type="ORF">M0811_10733</name>
</gene>
<keyword evidence="4" id="KW-1185">Reference proteome</keyword>
<evidence type="ECO:0000313" key="3">
    <source>
        <dbReference type="EMBL" id="KAJ5070663.1"/>
    </source>
</evidence>
<feature type="region of interest" description="Disordered" evidence="2">
    <location>
        <begin position="140"/>
        <end position="191"/>
    </location>
</feature>
<proteinExistence type="predicted"/>
<dbReference type="Proteomes" id="UP001149090">
    <property type="component" value="Unassembled WGS sequence"/>
</dbReference>
<name>A0A9Q0R8Q9_ANAIG</name>
<reference evidence="3" key="1">
    <citation type="submission" date="2022-10" db="EMBL/GenBank/DDBJ databases">
        <title>Novel sulphate-reducing endosymbionts in the free-living metamonad Anaeramoeba.</title>
        <authorList>
            <person name="Jerlstrom-Hultqvist J."/>
            <person name="Cepicka I."/>
            <person name="Gallot-Lavallee L."/>
            <person name="Salas-Leiva D."/>
            <person name="Curtis B.A."/>
            <person name="Zahonova K."/>
            <person name="Pipaliya S."/>
            <person name="Dacks J."/>
            <person name="Roger A.J."/>
        </authorList>
    </citation>
    <scope>NUCLEOTIDE SEQUENCE</scope>
    <source>
        <strain evidence="3">BMAN</strain>
    </source>
</reference>
<protein>
    <recommendedName>
        <fullName evidence="5">PAS domain-containing protein</fullName>
    </recommendedName>
</protein>
<comment type="caution">
    <text evidence="3">The sequence shown here is derived from an EMBL/GenBank/DDBJ whole genome shotgun (WGS) entry which is preliminary data.</text>
</comment>
<evidence type="ECO:0000313" key="4">
    <source>
        <dbReference type="Proteomes" id="UP001149090"/>
    </source>
</evidence>
<evidence type="ECO:0008006" key="5">
    <source>
        <dbReference type="Google" id="ProtNLM"/>
    </source>
</evidence>
<organism evidence="3 4">
    <name type="scientific">Anaeramoeba ignava</name>
    <name type="common">Anaerobic marine amoeba</name>
    <dbReference type="NCBI Taxonomy" id="1746090"/>
    <lineage>
        <taxon>Eukaryota</taxon>
        <taxon>Metamonada</taxon>
        <taxon>Anaeramoebidae</taxon>
        <taxon>Anaeramoeba</taxon>
    </lineage>
</organism>
<feature type="compositionally biased region" description="Polar residues" evidence="2">
    <location>
        <begin position="180"/>
        <end position="191"/>
    </location>
</feature>
<sequence length="316" mass="36856">MGNEIQIKKETKSAVKKYLKKIHSSKDAIVIVTQENGYIEANKKAVKFFEAKSREELLKHRPDTLSPKMQSHLGKSSKEVLKEVIEKAWKSKDGYYDLIVEHISLKGNQIFARVWVSPVKLMEKIAVQAVIKKVSNPILDDQKSNETTSTDIDSSLIKPKIDDDDDDDNNNNNDDDESSDSYIETQTETRSILQKQTSISEWTKDNLDKEILKLDEEIEKGRKEKGKLEKIKFKVLQKQVNERTQENTQLKNEILVLQQLLDEMKRSNEEIETESQLQEKIQICKKKKKKYKTEVERLTNRLKMVEFEKENLKKLM</sequence>
<dbReference type="EMBL" id="JAPDFW010000093">
    <property type="protein sequence ID" value="KAJ5070663.1"/>
    <property type="molecule type" value="Genomic_DNA"/>
</dbReference>
<evidence type="ECO:0000256" key="2">
    <source>
        <dbReference type="SAM" id="MobiDB-lite"/>
    </source>
</evidence>
<accession>A0A9Q0R8Q9</accession>
<dbReference type="Gene3D" id="3.30.450.20">
    <property type="entry name" value="PAS domain"/>
    <property type="match status" value="1"/>
</dbReference>
<dbReference type="AlphaFoldDB" id="A0A9Q0R8Q9"/>
<feature type="compositionally biased region" description="Acidic residues" evidence="2">
    <location>
        <begin position="162"/>
        <end position="179"/>
    </location>
</feature>